<keyword evidence="5 6" id="KW-0472">Membrane</keyword>
<dbReference type="RefSeq" id="WP_127484777.1">
    <property type="nucleotide sequence ID" value="NZ_CP022572.1"/>
</dbReference>
<feature type="transmembrane region" description="Helical" evidence="6">
    <location>
        <begin position="76"/>
        <end position="97"/>
    </location>
</feature>
<keyword evidence="4 6" id="KW-1133">Transmembrane helix</keyword>
<dbReference type="PANTHER" id="PTHR31885:SF6">
    <property type="entry name" value="GH04784P"/>
    <property type="match status" value="1"/>
</dbReference>
<gene>
    <name evidence="7" type="ORF">CHR53_02510</name>
</gene>
<dbReference type="PANTHER" id="PTHR31885">
    <property type="entry name" value="GH04784P"/>
    <property type="match status" value="1"/>
</dbReference>
<proteinExistence type="inferred from homology"/>
<accession>A0A3Q9QSB1</accession>
<keyword evidence="8" id="KW-1185">Reference proteome</keyword>
<dbReference type="GO" id="GO:0016787">
    <property type="term" value="F:hydrolase activity"/>
    <property type="evidence" value="ECO:0007669"/>
    <property type="project" value="TreeGrafter"/>
</dbReference>
<comment type="subcellular location">
    <subcellularLocation>
        <location evidence="1">Membrane</location>
        <topology evidence="1">Multi-pass membrane protein</topology>
    </subcellularLocation>
</comment>
<dbReference type="InterPro" id="IPR012506">
    <property type="entry name" value="TMEM86B-like"/>
</dbReference>
<dbReference type="AlphaFoldDB" id="A0A3Q9QSB1"/>
<evidence type="ECO:0000256" key="5">
    <source>
        <dbReference type="ARBA" id="ARBA00023136"/>
    </source>
</evidence>
<keyword evidence="3 6" id="KW-0812">Transmembrane</keyword>
<feature type="transmembrane region" description="Helical" evidence="6">
    <location>
        <begin position="27"/>
        <end position="55"/>
    </location>
</feature>
<dbReference type="EMBL" id="CP022572">
    <property type="protein sequence ID" value="AZU60228.1"/>
    <property type="molecule type" value="Genomic_DNA"/>
</dbReference>
<dbReference type="Pfam" id="PF07947">
    <property type="entry name" value="YhhN"/>
    <property type="match status" value="1"/>
</dbReference>
<evidence type="ECO:0000256" key="2">
    <source>
        <dbReference type="ARBA" id="ARBA00007375"/>
    </source>
</evidence>
<evidence type="ECO:0000313" key="7">
    <source>
        <dbReference type="EMBL" id="AZU60228.1"/>
    </source>
</evidence>
<evidence type="ECO:0000256" key="4">
    <source>
        <dbReference type="ARBA" id="ARBA00022989"/>
    </source>
</evidence>
<dbReference type="KEGG" id="nmk:CHR53_02510"/>
<reference evidence="7 8" key="1">
    <citation type="submission" date="2017-07" db="EMBL/GenBank/DDBJ databases">
        <title>The complete genome sequence of Bacillus mesonae strain H20-5, an efficient strain improving plant abiotic stress resistance.</title>
        <authorList>
            <person name="Kim S.Y."/>
            <person name="Song H."/>
            <person name="Sang M.K."/>
            <person name="Weon H.-Y."/>
            <person name="Song J."/>
        </authorList>
    </citation>
    <scope>NUCLEOTIDE SEQUENCE [LARGE SCALE GENOMIC DNA]</scope>
    <source>
        <strain evidence="7 8">H20-5</strain>
    </source>
</reference>
<evidence type="ECO:0000256" key="6">
    <source>
        <dbReference type="SAM" id="Phobius"/>
    </source>
</evidence>
<dbReference type="Proteomes" id="UP000282892">
    <property type="component" value="Chromosome"/>
</dbReference>
<sequence>MWRSKIFHFIYFGFRQQPAEPAATHRLIIIGLFFCMLGDGFIAVSFVAGLSAFLIGHLFYLSGFLKSSSISRRRMAAILPMAFYSFIIGRQLIASLLAEGNDTLVVPVIAYILTIALMAISALLTGNIFAAAGSILFVISDSILSWNMFISSIAFSDVFIMTTYYFAQFLIARVSPSIRTRKYMQQPISKRKNNLNWLFFYIVNLYPHKKEARGPKPSSCFLKI</sequence>
<evidence type="ECO:0000313" key="8">
    <source>
        <dbReference type="Proteomes" id="UP000282892"/>
    </source>
</evidence>
<dbReference type="OrthoDB" id="5592477at2"/>
<comment type="similarity">
    <text evidence="2">Belongs to the TMEM86 family.</text>
</comment>
<organism evidence="7 8">
    <name type="scientific">Neobacillus mesonae</name>
    <dbReference type="NCBI Taxonomy" id="1193713"/>
    <lineage>
        <taxon>Bacteria</taxon>
        <taxon>Bacillati</taxon>
        <taxon>Bacillota</taxon>
        <taxon>Bacilli</taxon>
        <taxon>Bacillales</taxon>
        <taxon>Bacillaceae</taxon>
        <taxon>Neobacillus</taxon>
    </lineage>
</organism>
<dbReference type="GO" id="GO:0016020">
    <property type="term" value="C:membrane"/>
    <property type="evidence" value="ECO:0007669"/>
    <property type="project" value="UniProtKB-SubCell"/>
</dbReference>
<name>A0A3Q9QSB1_9BACI</name>
<evidence type="ECO:0000256" key="1">
    <source>
        <dbReference type="ARBA" id="ARBA00004141"/>
    </source>
</evidence>
<evidence type="ECO:0000256" key="3">
    <source>
        <dbReference type="ARBA" id="ARBA00022692"/>
    </source>
</evidence>
<feature type="transmembrane region" description="Helical" evidence="6">
    <location>
        <begin position="146"/>
        <end position="167"/>
    </location>
</feature>
<protein>
    <submittedName>
        <fullName evidence="7">Lysoplasmalogenase</fullName>
    </submittedName>
</protein>
<feature type="transmembrane region" description="Helical" evidence="6">
    <location>
        <begin position="109"/>
        <end position="139"/>
    </location>
</feature>